<protein>
    <recommendedName>
        <fullName evidence="3">SEC-C domain-containing protein</fullName>
    </recommendedName>
</protein>
<proteinExistence type="predicted"/>
<gene>
    <name evidence="1" type="ORF">FHS02_000686</name>
</gene>
<dbReference type="AlphaFoldDB" id="A0A7W5E732"/>
<accession>A0A7W5E732</accession>
<name>A0A7W5E732_9BURK</name>
<dbReference type="RefSeq" id="WP_217496904.1">
    <property type="nucleotide sequence ID" value="NZ_CP040017.1"/>
</dbReference>
<dbReference type="Gene3D" id="3.10.450.50">
    <property type="match status" value="1"/>
</dbReference>
<dbReference type="SUPFAM" id="SSF103642">
    <property type="entry name" value="Sec-C motif"/>
    <property type="match status" value="1"/>
</dbReference>
<evidence type="ECO:0000313" key="1">
    <source>
        <dbReference type="EMBL" id="MBB3219899.1"/>
    </source>
</evidence>
<comment type="caution">
    <text evidence="1">The sequence shown here is derived from an EMBL/GenBank/DDBJ whole genome shotgun (WGS) entry which is preliminary data.</text>
</comment>
<dbReference type="Proteomes" id="UP000584325">
    <property type="component" value="Unassembled WGS sequence"/>
</dbReference>
<organism evidence="1 2">
    <name type="scientific">Pseudoduganella umbonata</name>
    <dbReference type="NCBI Taxonomy" id="864828"/>
    <lineage>
        <taxon>Bacteria</taxon>
        <taxon>Pseudomonadati</taxon>
        <taxon>Pseudomonadota</taxon>
        <taxon>Betaproteobacteria</taxon>
        <taxon>Burkholderiales</taxon>
        <taxon>Oxalobacteraceae</taxon>
        <taxon>Telluria group</taxon>
        <taxon>Pseudoduganella</taxon>
    </lineage>
</organism>
<dbReference type="EMBL" id="JACHXS010000001">
    <property type="protein sequence ID" value="MBB3219899.1"/>
    <property type="molecule type" value="Genomic_DNA"/>
</dbReference>
<dbReference type="InterPro" id="IPR004027">
    <property type="entry name" value="SEC_C_motif"/>
</dbReference>
<sequence length="527" mass="58625">MAKIGRNDQCPCGSGRKYKRCHGSSQVAGQVLHPTAELMLQRKLASEQQRRSQQGLGKPIISGSLGGRRLVAVRNRLLHAEGWRTFSDFLFDYIKMVLGPKWGTAELAKPIAERHPILVWYHYVCEVQTAHAVPGQIIDLPMTGAVEAYLMLAYDLYALDHNAELQEKLVARLRHPDQFAGARYEIFVAAALIRAGFALVFENEDDRQSTHCEFTATNTETGRCFSVEAKCRVSNGKFKLGRQLYRALKKEAKHERMVFIELNMPDAINEDEMLDEVNRAVAAIRASEGRRVEGEMLPSAYVLITNSPAHHHPTTQQVGSFVVAEGFQISDFKHDTAFPTVRAALDSRDRHREVLSIMGSLQTHRRPPDTFDGEIAEYAFRRADSAKRLLIGGRYPIACADGVERMATLTCTTVSEDESVVIGGVSFDDGSATVCNFPLSAAELDAWRRHPDTFFGTADRRKGNSGVLDIYDFFFHSCCQTPREQLLSLLADASDISALRLLSQPELASAYAERLTSSVIANHGAHD</sequence>
<dbReference type="Pfam" id="PF02810">
    <property type="entry name" value="SEC-C"/>
    <property type="match status" value="1"/>
</dbReference>
<evidence type="ECO:0008006" key="3">
    <source>
        <dbReference type="Google" id="ProtNLM"/>
    </source>
</evidence>
<reference evidence="1 2" key="1">
    <citation type="submission" date="2020-08" db="EMBL/GenBank/DDBJ databases">
        <title>Genomic Encyclopedia of Type Strains, Phase III (KMG-III): the genomes of soil and plant-associated and newly described type strains.</title>
        <authorList>
            <person name="Whitman W."/>
        </authorList>
    </citation>
    <scope>NUCLEOTIDE SEQUENCE [LARGE SCALE GENOMIC DNA]</scope>
    <source>
        <strain evidence="1 2">CECT 7753</strain>
    </source>
</reference>
<evidence type="ECO:0000313" key="2">
    <source>
        <dbReference type="Proteomes" id="UP000584325"/>
    </source>
</evidence>